<keyword evidence="1" id="KW-1185">Reference proteome</keyword>
<evidence type="ECO:0000313" key="2">
    <source>
        <dbReference type="WBParaSite" id="ALUE_0000787801-mRNA-1"/>
    </source>
</evidence>
<proteinExistence type="predicted"/>
<organism evidence="1 2">
    <name type="scientific">Ascaris lumbricoides</name>
    <name type="common">Giant roundworm</name>
    <dbReference type="NCBI Taxonomy" id="6252"/>
    <lineage>
        <taxon>Eukaryota</taxon>
        <taxon>Metazoa</taxon>
        <taxon>Ecdysozoa</taxon>
        <taxon>Nematoda</taxon>
        <taxon>Chromadorea</taxon>
        <taxon>Rhabditida</taxon>
        <taxon>Spirurina</taxon>
        <taxon>Ascaridomorpha</taxon>
        <taxon>Ascaridoidea</taxon>
        <taxon>Ascarididae</taxon>
        <taxon>Ascaris</taxon>
    </lineage>
</organism>
<dbReference type="Proteomes" id="UP000036681">
    <property type="component" value="Unplaced"/>
</dbReference>
<evidence type="ECO:0000313" key="1">
    <source>
        <dbReference type="Proteomes" id="UP000036681"/>
    </source>
</evidence>
<accession>A0A0M3HX77</accession>
<reference evidence="2" key="1">
    <citation type="submission" date="2017-02" db="UniProtKB">
        <authorList>
            <consortium name="WormBaseParasite"/>
        </authorList>
    </citation>
    <scope>IDENTIFICATION</scope>
</reference>
<sequence length="222" mass="24977">MTIPGTLPFLFSLQYILHPPPMSAAFASVHMVSWTHATSVRRNLKVSAGFLLCPVIVPTFRISRRTLAPFFNPPRLMLDSPLSGFASLGQTRCALPPGEIALDAKGKCSGRRVTPSDTEDQNRHRHGSWWKLVFRSTLFSERNGHEVAVKGNINKASVFGLISQTSDMSQERHYGRLPVQMFWEHFQSRHFIQLPQTAHKDFCKLVSLNLVLLNDAEAQVPE</sequence>
<protein>
    <submittedName>
        <fullName evidence="2">Secreted protein</fullName>
    </submittedName>
</protein>
<dbReference type="WBParaSite" id="ALUE_0000787801-mRNA-1">
    <property type="protein sequence ID" value="ALUE_0000787801-mRNA-1"/>
    <property type="gene ID" value="ALUE_0000787801"/>
</dbReference>
<dbReference type="AlphaFoldDB" id="A0A0M3HX77"/>
<name>A0A0M3HX77_ASCLU</name>